<feature type="compositionally biased region" description="Basic and acidic residues" evidence="1">
    <location>
        <begin position="92"/>
        <end position="101"/>
    </location>
</feature>
<evidence type="ECO:0000313" key="4">
    <source>
        <dbReference type="Proteomes" id="UP000299102"/>
    </source>
</evidence>
<feature type="compositionally biased region" description="Gly residues" evidence="1">
    <location>
        <begin position="239"/>
        <end position="249"/>
    </location>
</feature>
<protein>
    <submittedName>
        <fullName evidence="3">Uncharacterized protein</fullName>
    </submittedName>
</protein>
<keyword evidence="2" id="KW-1133">Transmembrane helix</keyword>
<keyword evidence="2" id="KW-0812">Transmembrane</keyword>
<sequence>MNEIRFNQSYPRLLKICGPQLRTFPHARPPTRAGGRAERRFIHVKLSKGRGDKANVSRGPEIKARVTRPRVRAVSGPTFAKRTRPPNTSSGPDHRMAESATRESITPGLLRGHGDERGVRAGGRRRRSSRISFLFCRSKLRPVACSNRSWFHMTAAASVAAPASASPELFLIKTWARTRPAAVTAPSSANLVLSQINCCYNFCNFSSFVYFCDSLHCRFNYDYSESRVRFLLNSLGPESGGRGGEGGGAVTPVSKEGTRPNEISPSWKLDQFVHLLCESKPRSRCDPNPRPGVGACSGGDVNSGYDSAVSSNSAAPWTLMLVPFSVSVLVMVSVLLQDLFNNAFSISVPM</sequence>
<name>A0A4C1VFL4_EUMVA</name>
<feature type="region of interest" description="Disordered" evidence="1">
    <location>
        <begin position="67"/>
        <end position="123"/>
    </location>
</feature>
<gene>
    <name evidence="3" type="ORF">EVAR_21433_1</name>
</gene>
<evidence type="ECO:0000313" key="3">
    <source>
        <dbReference type="EMBL" id="GBP37898.1"/>
    </source>
</evidence>
<feature type="region of interest" description="Disordered" evidence="1">
    <location>
        <begin position="239"/>
        <end position="261"/>
    </location>
</feature>
<accession>A0A4C1VFL4</accession>
<reference evidence="3 4" key="1">
    <citation type="journal article" date="2019" name="Commun. Biol.">
        <title>The bagworm genome reveals a unique fibroin gene that provides high tensile strength.</title>
        <authorList>
            <person name="Kono N."/>
            <person name="Nakamura H."/>
            <person name="Ohtoshi R."/>
            <person name="Tomita M."/>
            <person name="Numata K."/>
            <person name="Arakawa K."/>
        </authorList>
    </citation>
    <scope>NUCLEOTIDE SEQUENCE [LARGE SCALE GENOMIC DNA]</scope>
</reference>
<organism evidence="3 4">
    <name type="scientific">Eumeta variegata</name>
    <name type="common">Bagworm moth</name>
    <name type="synonym">Eumeta japonica</name>
    <dbReference type="NCBI Taxonomy" id="151549"/>
    <lineage>
        <taxon>Eukaryota</taxon>
        <taxon>Metazoa</taxon>
        <taxon>Ecdysozoa</taxon>
        <taxon>Arthropoda</taxon>
        <taxon>Hexapoda</taxon>
        <taxon>Insecta</taxon>
        <taxon>Pterygota</taxon>
        <taxon>Neoptera</taxon>
        <taxon>Endopterygota</taxon>
        <taxon>Lepidoptera</taxon>
        <taxon>Glossata</taxon>
        <taxon>Ditrysia</taxon>
        <taxon>Tineoidea</taxon>
        <taxon>Psychidae</taxon>
        <taxon>Oiketicinae</taxon>
        <taxon>Eumeta</taxon>
    </lineage>
</organism>
<evidence type="ECO:0000256" key="1">
    <source>
        <dbReference type="SAM" id="MobiDB-lite"/>
    </source>
</evidence>
<dbReference type="AlphaFoldDB" id="A0A4C1VFL4"/>
<comment type="caution">
    <text evidence="3">The sequence shown here is derived from an EMBL/GenBank/DDBJ whole genome shotgun (WGS) entry which is preliminary data.</text>
</comment>
<keyword evidence="2" id="KW-0472">Membrane</keyword>
<proteinExistence type="predicted"/>
<feature type="transmembrane region" description="Helical" evidence="2">
    <location>
        <begin position="317"/>
        <end position="336"/>
    </location>
</feature>
<keyword evidence="4" id="KW-1185">Reference proteome</keyword>
<dbReference type="Proteomes" id="UP000299102">
    <property type="component" value="Unassembled WGS sequence"/>
</dbReference>
<evidence type="ECO:0000256" key="2">
    <source>
        <dbReference type="SAM" id="Phobius"/>
    </source>
</evidence>
<dbReference type="EMBL" id="BGZK01000340">
    <property type="protein sequence ID" value="GBP37898.1"/>
    <property type="molecule type" value="Genomic_DNA"/>
</dbReference>